<proteinExistence type="predicted"/>
<accession>A0ABU7UBT8</accession>
<dbReference type="EMBL" id="JAZKLI010000001">
    <property type="protein sequence ID" value="MEE9683462.1"/>
    <property type="molecule type" value="Genomic_DNA"/>
</dbReference>
<keyword evidence="2" id="KW-1185">Reference proteome</keyword>
<protein>
    <recommendedName>
        <fullName evidence="3">BIG2 domain-containing protein</fullName>
    </recommendedName>
</protein>
<evidence type="ECO:0000313" key="2">
    <source>
        <dbReference type="Proteomes" id="UP001335910"/>
    </source>
</evidence>
<reference evidence="1 2" key="1">
    <citation type="submission" date="2023-10" db="EMBL/GenBank/DDBJ databases">
        <title>Wastewater isolates of ESBL- and carbapenemase-producing Gram-negative bacteria from New Zealand.</title>
        <authorList>
            <person name="Straub C."/>
            <person name="Weaver L."/>
            <person name="Cornelius A."/>
            <person name="Mcgill E."/>
            <person name="Dyet K."/>
            <person name="White L."/>
            <person name="Pattis I."/>
        </authorList>
    </citation>
    <scope>NUCLEOTIDE SEQUENCE [LARGE SCALE GENOMIC DNA]</scope>
    <source>
        <strain evidence="1 2">ESBL35</strain>
    </source>
</reference>
<gene>
    <name evidence="1" type="ORF">V4839_08165</name>
</gene>
<evidence type="ECO:0008006" key="3">
    <source>
        <dbReference type="Google" id="ProtNLM"/>
    </source>
</evidence>
<sequence>MAAAPMVMGISFPVEPQLNGAAKNISPAKGLDKLTTETVLTIPADRLRRRIGVGETVRLTCSSPVSAWTISPAGKGKVHTSGGNSAVLTVFDKAGNVTVIATTANGKNSVQFTIVEPSAFVMNRVTGTDLIHHNGSPDCGWLGRPYLHPVDVNFAAVSIRERDSQAIGTGPYKVLTGRWHGRYNPNDPKNGTSQWFRIDVNEYSATDGSTLSSSVTDTIFAGIGSAAGRKPPFTHCILSMPIVWEWTIDKLKVHSFPKNEQKHEIFIDGKCSTSKASHKETTLYTDPDSGLGYI</sequence>
<name>A0ABU7UBT8_LELAM</name>
<dbReference type="RefSeq" id="WP_331389317.1">
    <property type="nucleotide sequence ID" value="NZ_JAZKLB010000001.1"/>
</dbReference>
<dbReference type="Proteomes" id="UP001335910">
    <property type="component" value="Unassembled WGS sequence"/>
</dbReference>
<evidence type="ECO:0000313" key="1">
    <source>
        <dbReference type="EMBL" id="MEE9683462.1"/>
    </source>
</evidence>
<comment type="caution">
    <text evidence="1">The sequence shown here is derived from an EMBL/GenBank/DDBJ whole genome shotgun (WGS) entry which is preliminary data.</text>
</comment>
<organism evidence="1 2">
    <name type="scientific">Lelliottia amnigena</name>
    <name type="common">Enterobacter amnigenus</name>
    <dbReference type="NCBI Taxonomy" id="61646"/>
    <lineage>
        <taxon>Bacteria</taxon>
        <taxon>Pseudomonadati</taxon>
        <taxon>Pseudomonadota</taxon>
        <taxon>Gammaproteobacteria</taxon>
        <taxon>Enterobacterales</taxon>
        <taxon>Enterobacteriaceae</taxon>
        <taxon>Lelliottia</taxon>
    </lineage>
</organism>